<dbReference type="EMBL" id="KZ345053">
    <property type="protein sequence ID" value="PIO76436.1"/>
    <property type="molecule type" value="Genomic_DNA"/>
</dbReference>
<keyword evidence="2" id="KW-0732">Signal</keyword>
<sequence length="138" mass="14591">MWNRFFNVILVLLLTDEVCSKWGGGWGRPSGGWGRPSGGWGRPSGGWGRPSGGWGRPSGGWGRPSGGWGRPPGGVMRPGGWGRPHGGVIRPGGWGGRPGMAGPGWGKSSTHNTSPTVQYRKTRHNMCFQEVAEVSAGE</sequence>
<feature type="signal peptide" evidence="2">
    <location>
        <begin position="1"/>
        <end position="20"/>
    </location>
</feature>
<gene>
    <name evidence="3" type="ORF">TELCIR_01500</name>
</gene>
<dbReference type="Proteomes" id="UP000230423">
    <property type="component" value="Unassembled WGS sequence"/>
</dbReference>
<evidence type="ECO:0000313" key="4">
    <source>
        <dbReference type="Proteomes" id="UP000230423"/>
    </source>
</evidence>
<keyword evidence="4" id="KW-1185">Reference proteome</keyword>
<proteinExistence type="predicted"/>
<feature type="chain" id="PRO_5013546933" evidence="2">
    <location>
        <begin position="21"/>
        <end position="138"/>
    </location>
</feature>
<evidence type="ECO:0000256" key="2">
    <source>
        <dbReference type="SAM" id="SignalP"/>
    </source>
</evidence>
<evidence type="ECO:0000256" key="1">
    <source>
        <dbReference type="SAM" id="MobiDB-lite"/>
    </source>
</evidence>
<name>A0A2G9V231_TELCI</name>
<accession>A0A2G9V231</accession>
<protein>
    <submittedName>
        <fullName evidence="3">Uncharacterized protein</fullName>
    </submittedName>
</protein>
<feature type="compositionally biased region" description="Gly residues" evidence="1">
    <location>
        <begin position="28"/>
        <end position="105"/>
    </location>
</feature>
<organism evidence="3 4">
    <name type="scientific">Teladorsagia circumcincta</name>
    <name type="common">Brown stomach worm</name>
    <name type="synonym">Ostertagia circumcincta</name>
    <dbReference type="NCBI Taxonomy" id="45464"/>
    <lineage>
        <taxon>Eukaryota</taxon>
        <taxon>Metazoa</taxon>
        <taxon>Ecdysozoa</taxon>
        <taxon>Nematoda</taxon>
        <taxon>Chromadorea</taxon>
        <taxon>Rhabditida</taxon>
        <taxon>Rhabditina</taxon>
        <taxon>Rhabditomorpha</taxon>
        <taxon>Strongyloidea</taxon>
        <taxon>Trichostrongylidae</taxon>
        <taxon>Teladorsagia</taxon>
    </lineage>
</organism>
<feature type="region of interest" description="Disordered" evidence="1">
    <location>
        <begin position="28"/>
        <end position="115"/>
    </location>
</feature>
<dbReference type="AlphaFoldDB" id="A0A2G9V231"/>
<evidence type="ECO:0000313" key="3">
    <source>
        <dbReference type="EMBL" id="PIO76436.1"/>
    </source>
</evidence>
<reference evidence="3 4" key="1">
    <citation type="submission" date="2015-09" db="EMBL/GenBank/DDBJ databases">
        <title>Draft genome of the parasitic nematode Teladorsagia circumcincta isolate WARC Sus (inbred).</title>
        <authorList>
            <person name="Mitreva M."/>
        </authorList>
    </citation>
    <scope>NUCLEOTIDE SEQUENCE [LARGE SCALE GENOMIC DNA]</scope>
    <source>
        <strain evidence="3 4">S</strain>
    </source>
</reference>